<dbReference type="PANTHER" id="PTHR23149:SF27">
    <property type="entry name" value="PIN2_TERF1-INTERACTING TELOMERASE INHIBITOR 1"/>
    <property type="match status" value="1"/>
</dbReference>
<sequence length="796" mass="90544">MSMLAEPRRKQKWSLNPRGKEWSQDTNKFGQKLLEKMGWKHGKGLGAKENGITEHVKVSYKNDSAGMGFKESNDQWTEHESNFSALLQSLTCEEIDISTKKFSSLEEKSQASRARVHYHKFTRGKDLSRASEKDLASIFGKKSLKKPTQNETETNKDNINQDETEKTSSEFLVNAGSMADYFKKKLPSFGKTNRYVVGANGVLKMEECDIIKPTFGFGYISSKLKSNDTNEEDGNNKRKIDSDSEKAKKKLKTDDDCGVSNPAYNPMSTPIKIKKRFLNPIAEEADENSNTSIQTEGTQVSDDSTQLKKVDDDSEIKPKKRKNKNIIVHENIRIDNVENTNGYMYTKKKTVKQLEVDNPTFNEAEEVATESSKVEENPYEIKPKKKKKAKQLELDNPTFNETEEAVTESSNMEENPYEVKTKKKKKAKQLELDNPTFNESREIVTESSNIEDNPYEVKLKKKKKSKQLELDNPVFNESEDVAMETSNIEENPYEVKLKKKKRTKQSEDNPTFNATDDVVMKESNQENPYEIKPKKKKTKQLEIDNPTFNESNEVAMETTTIEVNPYEIKPKKKKKSKSLAIDNLGYTENQEPPKEDSNRFEVASKKIKKKDKGVTNPALDLSNSNEIECDLVLNVTSTPVTQEETVDTSKTNGKSSKRTKDLQQLIKKKSKKGVDNHNFNKQQTQLDENVDAFAKTIDNCQAEVENDLNEAKTNVVTVDDIMVGEVGNPHGDNEQLPDGTKLKFRLANLNKKTPVYHINQMGPKKSYKHLIKGDILLTFKNTNLHEVNGYGDLNKL</sequence>
<organism evidence="3 4">
    <name type="scientific">Phyllotreta striolata</name>
    <name type="common">Striped flea beetle</name>
    <name type="synonym">Crioceris striolata</name>
    <dbReference type="NCBI Taxonomy" id="444603"/>
    <lineage>
        <taxon>Eukaryota</taxon>
        <taxon>Metazoa</taxon>
        <taxon>Ecdysozoa</taxon>
        <taxon>Arthropoda</taxon>
        <taxon>Hexapoda</taxon>
        <taxon>Insecta</taxon>
        <taxon>Pterygota</taxon>
        <taxon>Neoptera</taxon>
        <taxon>Endopterygota</taxon>
        <taxon>Coleoptera</taxon>
        <taxon>Polyphaga</taxon>
        <taxon>Cucujiformia</taxon>
        <taxon>Chrysomeloidea</taxon>
        <taxon>Chrysomelidae</taxon>
        <taxon>Galerucinae</taxon>
        <taxon>Alticini</taxon>
        <taxon>Phyllotreta</taxon>
    </lineage>
</organism>
<feature type="compositionally biased region" description="Basic and acidic residues" evidence="1">
    <location>
        <begin position="305"/>
        <end position="317"/>
    </location>
</feature>
<feature type="region of interest" description="Disordered" evidence="1">
    <location>
        <begin position="225"/>
        <end position="263"/>
    </location>
</feature>
<protein>
    <recommendedName>
        <fullName evidence="2">G-patch domain-containing protein</fullName>
    </recommendedName>
</protein>
<feature type="region of interest" description="Disordered" evidence="1">
    <location>
        <begin position="496"/>
        <end position="554"/>
    </location>
</feature>
<reference evidence="3" key="1">
    <citation type="submission" date="2022-01" db="EMBL/GenBank/DDBJ databases">
        <authorList>
            <person name="King R."/>
        </authorList>
    </citation>
    <scope>NUCLEOTIDE SEQUENCE</scope>
</reference>
<feature type="compositionally biased region" description="Polar residues" evidence="1">
    <location>
        <begin position="288"/>
        <end position="304"/>
    </location>
</feature>
<gene>
    <name evidence="3" type="ORF">PHYEVI_LOCUS9305</name>
</gene>
<feature type="domain" description="G-patch" evidence="2">
    <location>
        <begin position="26"/>
        <end position="72"/>
    </location>
</feature>
<dbReference type="GO" id="GO:0005730">
    <property type="term" value="C:nucleolus"/>
    <property type="evidence" value="ECO:0007669"/>
    <property type="project" value="TreeGrafter"/>
</dbReference>
<dbReference type="InterPro" id="IPR000467">
    <property type="entry name" value="G_patch_dom"/>
</dbReference>
<feature type="compositionally biased region" description="Basic and acidic residues" evidence="1">
    <location>
        <begin position="234"/>
        <end position="246"/>
    </location>
</feature>
<dbReference type="GO" id="GO:0010521">
    <property type="term" value="F:telomerase inhibitor activity"/>
    <property type="evidence" value="ECO:0007669"/>
    <property type="project" value="TreeGrafter"/>
</dbReference>
<dbReference type="AlphaFoldDB" id="A0A9N9XRC2"/>
<dbReference type="Proteomes" id="UP001153712">
    <property type="component" value="Chromosome 6"/>
</dbReference>
<dbReference type="EMBL" id="OU900099">
    <property type="protein sequence ID" value="CAG9863004.1"/>
    <property type="molecule type" value="Genomic_DNA"/>
</dbReference>
<accession>A0A9N9XRC2</accession>
<feature type="region of interest" description="Disordered" evidence="1">
    <location>
        <begin position="367"/>
        <end position="448"/>
    </location>
</feature>
<dbReference type="PROSITE" id="PS50174">
    <property type="entry name" value="G_PATCH"/>
    <property type="match status" value="1"/>
</dbReference>
<name>A0A9N9XRC2_PHYSR</name>
<evidence type="ECO:0000259" key="2">
    <source>
        <dbReference type="PROSITE" id="PS50174"/>
    </source>
</evidence>
<feature type="region of interest" description="Disordered" evidence="1">
    <location>
        <begin position="141"/>
        <end position="167"/>
    </location>
</feature>
<feature type="compositionally biased region" description="Basic and acidic residues" evidence="1">
    <location>
        <begin position="518"/>
        <end position="532"/>
    </location>
</feature>
<dbReference type="SMART" id="SM00443">
    <property type="entry name" value="G_patch"/>
    <property type="match status" value="1"/>
</dbReference>
<feature type="region of interest" description="Disordered" evidence="1">
    <location>
        <begin position="640"/>
        <end position="662"/>
    </location>
</feature>
<feature type="compositionally biased region" description="Polar residues" evidence="1">
    <location>
        <begin position="640"/>
        <end position="654"/>
    </location>
</feature>
<feature type="compositionally biased region" description="Basic and acidic residues" evidence="1">
    <location>
        <begin position="372"/>
        <end position="382"/>
    </location>
</feature>
<dbReference type="PANTHER" id="PTHR23149">
    <property type="entry name" value="G PATCH DOMAIN CONTAINING PROTEIN"/>
    <property type="match status" value="1"/>
</dbReference>
<feature type="region of interest" description="Disordered" evidence="1">
    <location>
        <begin position="1"/>
        <end position="26"/>
    </location>
</feature>
<feature type="region of interest" description="Disordered" evidence="1">
    <location>
        <begin position="284"/>
        <end position="317"/>
    </location>
</feature>
<evidence type="ECO:0000313" key="4">
    <source>
        <dbReference type="Proteomes" id="UP001153712"/>
    </source>
</evidence>
<evidence type="ECO:0000313" key="3">
    <source>
        <dbReference type="EMBL" id="CAG9863004.1"/>
    </source>
</evidence>
<keyword evidence="4" id="KW-1185">Reference proteome</keyword>
<dbReference type="OrthoDB" id="29523at2759"/>
<evidence type="ECO:0000256" key="1">
    <source>
        <dbReference type="SAM" id="MobiDB-lite"/>
    </source>
</evidence>
<proteinExistence type="predicted"/>
<dbReference type="Pfam" id="PF01585">
    <property type="entry name" value="G-patch"/>
    <property type="match status" value="1"/>
</dbReference>
<dbReference type="InterPro" id="IPR050656">
    <property type="entry name" value="PINX1"/>
</dbReference>
<dbReference type="GO" id="GO:0003676">
    <property type="term" value="F:nucleic acid binding"/>
    <property type="evidence" value="ECO:0007669"/>
    <property type="project" value="InterPro"/>
</dbReference>